<dbReference type="PROSITE" id="PS00708">
    <property type="entry name" value="PRO_ENDOPEP_SER"/>
    <property type="match status" value="1"/>
</dbReference>
<dbReference type="GO" id="GO:0006508">
    <property type="term" value="P:proteolysis"/>
    <property type="evidence" value="ECO:0007669"/>
    <property type="project" value="UniProtKB-KW"/>
</dbReference>
<evidence type="ECO:0000259" key="6">
    <source>
        <dbReference type="Pfam" id="PF02897"/>
    </source>
</evidence>
<dbReference type="InterPro" id="IPR002470">
    <property type="entry name" value="Peptidase_S9A"/>
</dbReference>
<keyword evidence="4" id="KW-0720">Serine protease</keyword>
<evidence type="ECO:0000256" key="1">
    <source>
        <dbReference type="ARBA" id="ARBA00005228"/>
    </source>
</evidence>
<dbReference type="InterPro" id="IPR023302">
    <property type="entry name" value="Pept_S9A_N"/>
</dbReference>
<evidence type="ECO:0000256" key="4">
    <source>
        <dbReference type="ARBA" id="ARBA00022825"/>
    </source>
</evidence>
<dbReference type="InterPro" id="IPR051543">
    <property type="entry name" value="Serine_Peptidase_S9A"/>
</dbReference>
<dbReference type="Gene3D" id="2.130.10.120">
    <property type="entry name" value="Prolyl oligopeptidase, N-terminal domain"/>
    <property type="match status" value="1"/>
</dbReference>
<dbReference type="Proteomes" id="UP000600865">
    <property type="component" value="Unassembled WGS sequence"/>
</dbReference>
<evidence type="ECO:0000256" key="2">
    <source>
        <dbReference type="ARBA" id="ARBA00022670"/>
    </source>
</evidence>
<dbReference type="RefSeq" id="WP_189579786.1">
    <property type="nucleotide sequence ID" value="NZ_BMYV01000001.1"/>
</dbReference>
<feature type="domain" description="Peptidase S9A N-terminal" evidence="6">
    <location>
        <begin position="12"/>
        <end position="424"/>
    </location>
</feature>
<dbReference type="SUPFAM" id="SSF50993">
    <property type="entry name" value="Peptidase/esterase 'gauge' domain"/>
    <property type="match status" value="1"/>
</dbReference>
<feature type="domain" description="Peptidase S9 prolyl oligopeptidase catalytic" evidence="5">
    <location>
        <begin position="484"/>
        <end position="700"/>
    </location>
</feature>
<dbReference type="SUPFAM" id="SSF53474">
    <property type="entry name" value="alpha/beta-Hydrolases"/>
    <property type="match status" value="1"/>
</dbReference>
<keyword evidence="3" id="KW-0378">Hydrolase</keyword>
<comment type="caution">
    <text evidence="7">The sequence shown here is derived from an EMBL/GenBank/DDBJ whole genome shotgun (WGS) entry which is preliminary data.</text>
</comment>
<dbReference type="Pfam" id="PF00326">
    <property type="entry name" value="Peptidase_S9"/>
    <property type="match status" value="1"/>
</dbReference>
<sequence>MKIRPAQPVPLAQKRPLTQTRFGVEWTDDYAWMRDDKWQTVMREPDTLHADIRAHLEAENAYTETALSPLTALKDSIFSEMKGRLEPTARGVPMPDGPYAYFHFYREGDQHGVYARHQTAVETPEDEIILDCDTLAKGTKFFDLGDVSHSPDHKWLAYSVDDKGSENYQVFLRDLETEEVSATGIDKSAGALVWAADNRTLFWVERDENQRPYAVRFRDVFDAQGKTHTAYEEQDPGFFVSVGSSDDEAFIEISAHNHTTGEIHRIPSDVPQTPPVCFAPRQEGIEYSLNDVGGVTYILTNAPDEHGQTAVDFCIMTGTPGQTHHDWKIYIPHKPGRLILGMESFANWLVRLEREDALPRLVIRNMTTQNEHAIEMPEAAYGLGIKSGYEYATDTLYFSYSSPSRPGTVYRYDMSTRNRETVRVQTVPSGHVPENYRVERISIKARDGETIPVTLLARHDVKTDGSNPLLLYGYGSYGITIPASFRTNILSLVDRGMVYAIAHIRGGMSKGYQWYLDGKMEKKINTFNDFVDAGNALSALGWTSRGKLVAHGGSAGGLLVGAALNQDPDLFAGVIAAVPFVDVLNTMSDTELPLTPPEWPEWGNPITDEDAFHRLRSYSPYDNVTSRTYPPALITGGLTDPRVTYWEPAKWAAKLRAHQSGDAPILLKINMDAGHQGESGRYDSLKETALEYAFALDCVGLS</sequence>
<dbReference type="Gene3D" id="3.40.50.1820">
    <property type="entry name" value="alpha/beta hydrolase"/>
    <property type="match status" value="1"/>
</dbReference>
<dbReference type="GO" id="GO:0004252">
    <property type="term" value="F:serine-type endopeptidase activity"/>
    <property type="evidence" value="ECO:0007669"/>
    <property type="project" value="InterPro"/>
</dbReference>
<accession>A0A918KAE7</accession>
<keyword evidence="8" id="KW-1185">Reference proteome</keyword>
<name>A0A918KAE7_9PROT</name>
<dbReference type="PANTHER" id="PTHR11757:SF19">
    <property type="entry name" value="PROLYL ENDOPEPTIDASE-LIKE"/>
    <property type="match status" value="1"/>
</dbReference>
<evidence type="ECO:0000313" key="8">
    <source>
        <dbReference type="Proteomes" id="UP000600865"/>
    </source>
</evidence>
<comment type="similarity">
    <text evidence="1">Belongs to the peptidase S9A family.</text>
</comment>
<evidence type="ECO:0000259" key="5">
    <source>
        <dbReference type="Pfam" id="PF00326"/>
    </source>
</evidence>
<dbReference type="InterPro" id="IPR002471">
    <property type="entry name" value="Pept_S9_AS"/>
</dbReference>
<keyword evidence="2" id="KW-0645">Protease</keyword>
<reference evidence="7 8" key="1">
    <citation type="journal article" date="2014" name="Int. J. Syst. Evol. Microbiol.">
        <title>Complete genome sequence of Corynebacterium casei LMG S-19264T (=DSM 44701T), isolated from a smear-ripened cheese.</title>
        <authorList>
            <consortium name="US DOE Joint Genome Institute (JGI-PGF)"/>
            <person name="Walter F."/>
            <person name="Albersmeier A."/>
            <person name="Kalinowski J."/>
            <person name="Ruckert C."/>
        </authorList>
    </citation>
    <scope>NUCLEOTIDE SEQUENCE [LARGE SCALE GENOMIC DNA]</scope>
    <source>
        <strain evidence="7 8">KCTC 23968</strain>
    </source>
</reference>
<dbReference type="InterPro" id="IPR001375">
    <property type="entry name" value="Peptidase_S9_cat"/>
</dbReference>
<dbReference type="PRINTS" id="PR00862">
    <property type="entry name" value="PROLIGOPTASE"/>
</dbReference>
<protein>
    <submittedName>
        <fullName evidence="7">Peptidase S9</fullName>
    </submittedName>
</protein>
<dbReference type="AlphaFoldDB" id="A0A918KAE7"/>
<organism evidence="7 8">
    <name type="scientific">Litorimonas cladophorae</name>
    <dbReference type="NCBI Taxonomy" id="1220491"/>
    <lineage>
        <taxon>Bacteria</taxon>
        <taxon>Pseudomonadati</taxon>
        <taxon>Pseudomonadota</taxon>
        <taxon>Alphaproteobacteria</taxon>
        <taxon>Maricaulales</taxon>
        <taxon>Robiginitomaculaceae</taxon>
    </lineage>
</organism>
<dbReference type="EMBL" id="BMYV01000001">
    <property type="protein sequence ID" value="GGX55894.1"/>
    <property type="molecule type" value="Genomic_DNA"/>
</dbReference>
<proteinExistence type="inferred from homology"/>
<dbReference type="InterPro" id="IPR029058">
    <property type="entry name" value="AB_hydrolase_fold"/>
</dbReference>
<dbReference type="Pfam" id="PF02897">
    <property type="entry name" value="Peptidase_S9_N"/>
    <property type="match status" value="1"/>
</dbReference>
<gene>
    <name evidence="7" type="primary">ptrB</name>
    <name evidence="7" type="ORF">GCM10011309_00740</name>
</gene>
<evidence type="ECO:0000313" key="7">
    <source>
        <dbReference type="EMBL" id="GGX55894.1"/>
    </source>
</evidence>
<evidence type="ECO:0000256" key="3">
    <source>
        <dbReference type="ARBA" id="ARBA00022801"/>
    </source>
</evidence>
<dbReference type="PANTHER" id="PTHR11757">
    <property type="entry name" value="PROTEASE FAMILY S9A OLIGOPEPTIDASE"/>
    <property type="match status" value="1"/>
</dbReference>